<dbReference type="Proteomes" id="UP000662818">
    <property type="component" value="Chromosome"/>
</dbReference>
<dbReference type="EMBL" id="CP022295">
    <property type="protein sequence ID" value="QSR26771.1"/>
    <property type="molecule type" value="Genomic_DNA"/>
</dbReference>
<gene>
    <name evidence="1" type="ORF">CFH99_14170</name>
</gene>
<evidence type="ECO:0008006" key="3">
    <source>
        <dbReference type="Google" id="ProtNLM"/>
    </source>
</evidence>
<evidence type="ECO:0000313" key="1">
    <source>
        <dbReference type="EMBL" id="QSR26771.1"/>
    </source>
</evidence>
<accession>A0ABX7PLF6</accession>
<keyword evidence="2" id="KW-1185">Reference proteome</keyword>
<dbReference type="RefSeq" id="WP_207005958.1">
    <property type="nucleotide sequence ID" value="NZ_CP022295.1"/>
</dbReference>
<name>A0ABX7PLF6_9ACTN</name>
<dbReference type="SUPFAM" id="SSF56112">
    <property type="entry name" value="Protein kinase-like (PK-like)"/>
    <property type="match status" value="1"/>
</dbReference>
<dbReference type="InterPro" id="IPR011009">
    <property type="entry name" value="Kinase-like_dom_sf"/>
</dbReference>
<organism evidence="1 2">
    <name type="scientific">Nocardioides aromaticivorans</name>
    <dbReference type="NCBI Taxonomy" id="200618"/>
    <lineage>
        <taxon>Bacteria</taxon>
        <taxon>Bacillati</taxon>
        <taxon>Actinomycetota</taxon>
        <taxon>Actinomycetes</taxon>
        <taxon>Propionibacteriales</taxon>
        <taxon>Nocardioidaceae</taxon>
        <taxon>Nocardioides</taxon>
    </lineage>
</organism>
<reference evidence="1 2" key="1">
    <citation type="submission" date="2017-06" db="EMBL/GenBank/DDBJ databases">
        <title>Complete Genome Sequence of the Soil Carbazole-Degrading Bacterium Nocardioides aromaticivorans IC177.</title>
        <authorList>
            <person name="Vejarano F."/>
            <person name="Suzuki-Minakuchi C."/>
            <person name="Ohtsubo Y."/>
            <person name="Tsuda M."/>
            <person name="Okada K."/>
            <person name="Nojiri H."/>
        </authorList>
    </citation>
    <scope>NUCLEOTIDE SEQUENCE [LARGE SCALE GENOMIC DNA]</scope>
    <source>
        <strain evidence="1 2">IC177</strain>
    </source>
</reference>
<sequence length="388" mass="42645">MELLETAAELWPGAEVVPAGRTGDDRPVRARYAVISRSQVPTVLVPVETSVAAGASLRRFSTASTWWESASRAAAGAAVRSAPALLRNRVEIRGGDDSLAQHLAEVLGTEVTFSISIGTARVNRKPVLQVFDTSGACRAFVKVGWSDSTVTDVLAEGEALARVGEHEFRHVVPPALLARTFWRGRPILTTGPLEPSAWSRRRRAWDPPERAMSELDEHFALDEVELAASPWWSSRWEAAGSIGDPVTRGRLEQAMEVVEAMAGERLVRFGAWHGDWTPWNMAFAGERVLLWDWERFEVGVPSGLDPLHYRVNVMNSGTPASAEGILWALTLAAYPDRSLGGEPHIRALLYLVEILCRYLRLSEVPEGEHISERAQHTLVALERLAGLA</sequence>
<protein>
    <recommendedName>
        <fullName evidence="3">Aminoglycoside phosphotransferase domain-containing protein</fullName>
    </recommendedName>
</protein>
<proteinExistence type="predicted"/>
<evidence type="ECO:0000313" key="2">
    <source>
        <dbReference type="Proteomes" id="UP000662818"/>
    </source>
</evidence>